<protein>
    <submittedName>
        <fullName evidence="2">Uncharacterized protein</fullName>
    </submittedName>
</protein>
<feature type="region of interest" description="Disordered" evidence="1">
    <location>
        <begin position="35"/>
        <end position="59"/>
    </location>
</feature>
<organism evidence="2 3">
    <name type="scientific">Larinioides sclopetarius</name>
    <dbReference type="NCBI Taxonomy" id="280406"/>
    <lineage>
        <taxon>Eukaryota</taxon>
        <taxon>Metazoa</taxon>
        <taxon>Ecdysozoa</taxon>
        <taxon>Arthropoda</taxon>
        <taxon>Chelicerata</taxon>
        <taxon>Arachnida</taxon>
        <taxon>Araneae</taxon>
        <taxon>Araneomorphae</taxon>
        <taxon>Entelegynae</taxon>
        <taxon>Araneoidea</taxon>
        <taxon>Araneidae</taxon>
        <taxon>Larinioides</taxon>
    </lineage>
</organism>
<evidence type="ECO:0000313" key="3">
    <source>
        <dbReference type="Proteomes" id="UP001497382"/>
    </source>
</evidence>
<proteinExistence type="predicted"/>
<gene>
    <name evidence="2" type="ORF">LARSCL_LOCUS2501</name>
</gene>
<dbReference type="AlphaFoldDB" id="A0AAV1Z1Z2"/>
<evidence type="ECO:0000313" key="2">
    <source>
        <dbReference type="EMBL" id="CAL1265396.1"/>
    </source>
</evidence>
<reference evidence="2 3" key="1">
    <citation type="submission" date="2024-04" db="EMBL/GenBank/DDBJ databases">
        <authorList>
            <person name="Rising A."/>
            <person name="Reimegard J."/>
            <person name="Sonavane S."/>
            <person name="Akerstrom W."/>
            <person name="Nylinder S."/>
            <person name="Hedman E."/>
            <person name="Kallberg Y."/>
        </authorList>
    </citation>
    <scope>NUCLEOTIDE SEQUENCE [LARGE SCALE GENOMIC DNA]</scope>
</reference>
<feature type="compositionally biased region" description="Basic and acidic residues" evidence="1">
    <location>
        <begin position="75"/>
        <end position="85"/>
    </location>
</feature>
<dbReference type="Proteomes" id="UP001497382">
    <property type="component" value="Unassembled WGS sequence"/>
</dbReference>
<sequence length="85" mass="8912">MRGLRGGVSCPPMKSPGAARSEAVIAGRVHEPSVCPLTAPATPTITDVTSGRMPSSNEIAPRTLSFDLSFGRPDSSSRREPVDFS</sequence>
<feature type="region of interest" description="Disordered" evidence="1">
    <location>
        <begin position="66"/>
        <end position="85"/>
    </location>
</feature>
<feature type="region of interest" description="Disordered" evidence="1">
    <location>
        <begin position="1"/>
        <end position="21"/>
    </location>
</feature>
<comment type="caution">
    <text evidence="2">The sequence shown here is derived from an EMBL/GenBank/DDBJ whole genome shotgun (WGS) entry which is preliminary data.</text>
</comment>
<dbReference type="EMBL" id="CAXIEN010000017">
    <property type="protein sequence ID" value="CAL1265396.1"/>
    <property type="molecule type" value="Genomic_DNA"/>
</dbReference>
<accession>A0AAV1Z1Z2</accession>
<evidence type="ECO:0000256" key="1">
    <source>
        <dbReference type="SAM" id="MobiDB-lite"/>
    </source>
</evidence>
<name>A0AAV1Z1Z2_9ARAC</name>
<keyword evidence="3" id="KW-1185">Reference proteome</keyword>
<feature type="compositionally biased region" description="Polar residues" evidence="1">
    <location>
        <begin position="41"/>
        <end position="58"/>
    </location>
</feature>